<organism evidence="2 3">
    <name type="scientific">Microcella alkaliphila</name>
    <dbReference type="NCBI Taxonomy" id="279828"/>
    <lineage>
        <taxon>Bacteria</taxon>
        <taxon>Bacillati</taxon>
        <taxon>Actinomycetota</taxon>
        <taxon>Actinomycetes</taxon>
        <taxon>Micrococcales</taxon>
        <taxon>Microbacteriaceae</taxon>
        <taxon>Microcella</taxon>
    </lineage>
</organism>
<dbReference type="Proteomes" id="UP000292408">
    <property type="component" value="Unassembled WGS sequence"/>
</dbReference>
<keyword evidence="1" id="KW-0812">Transmembrane</keyword>
<evidence type="ECO:0000313" key="2">
    <source>
        <dbReference type="EMBL" id="RZT64226.1"/>
    </source>
</evidence>
<keyword evidence="3" id="KW-1185">Reference proteome</keyword>
<gene>
    <name evidence="2" type="ORF">EV140_0468</name>
</gene>
<feature type="transmembrane region" description="Helical" evidence="1">
    <location>
        <begin position="275"/>
        <end position="295"/>
    </location>
</feature>
<dbReference type="EMBL" id="SGXT01000011">
    <property type="protein sequence ID" value="RZT64226.1"/>
    <property type="molecule type" value="Genomic_DNA"/>
</dbReference>
<feature type="transmembrane region" description="Helical" evidence="1">
    <location>
        <begin position="68"/>
        <end position="85"/>
    </location>
</feature>
<keyword evidence="1" id="KW-1133">Transmembrane helix</keyword>
<feature type="transmembrane region" description="Helical" evidence="1">
    <location>
        <begin position="40"/>
        <end position="62"/>
    </location>
</feature>
<dbReference type="OrthoDB" id="10017637at2"/>
<evidence type="ECO:0008006" key="4">
    <source>
        <dbReference type="Google" id="ProtNLM"/>
    </source>
</evidence>
<evidence type="ECO:0000313" key="3">
    <source>
        <dbReference type="Proteomes" id="UP000292408"/>
    </source>
</evidence>
<proteinExistence type="predicted"/>
<reference evidence="2 3" key="1">
    <citation type="journal article" date="2015" name="Stand. Genomic Sci.">
        <title>Genomic Encyclopedia of Bacterial and Archaeal Type Strains, Phase III: the genomes of soil and plant-associated and newly described type strains.</title>
        <authorList>
            <person name="Whitman W.B."/>
            <person name="Woyke T."/>
            <person name="Klenk H.P."/>
            <person name="Zhou Y."/>
            <person name="Lilburn T.G."/>
            <person name="Beck B.J."/>
            <person name="De Vos P."/>
            <person name="Vandamme P."/>
            <person name="Eisen J.A."/>
            <person name="Garrity G."/>
            <person name="Hugenholtz P."/>
            <person name="Kyrpides N.C."/>
        </authorList>
    </citation>
    <scope>NUCLEOTIDE SEQUENCE [LARGE SCALE GENOMIC DNA]</scope>
    <source>
        <strain evidence="2 3">AC4r</strain>
    </source>
</reference>
<feature type="transmembrane region" description="Helical" evidence="1">
    <location>
        <begin position="315"/>
        <end position="334"/>
    </location>
</feature>
<comment type="caution">
    <text evidence="2">The sequence shown here is derived from an EMBL/GenBank/DDBJ whole genome shotgun (WGS) entry which is preliminary data.</text>
</comment>
<evidence type="ECO:0000256" key="1">
    <source>
        <dbReference type="SAM" id="Phobius"/>
    </source>
</evidence>
<feature type="transmembrane region" description="Helical" evidence="1">
    <location>
        <begin position="97"/>
        <end position="121"/>
    </location>
</feature>
<dbReference type="RefSeq" id="WP_130280636.1">
    <property type="nucleotide sequence ID" value="NZ_SGXT01000011.1"/>
</dbReference>
<protein>
    <recommendedName>
        <fullName evidence="4">Ammonium transporter</fullName>
    </recommendedName>
</protein>
<keyword evidence="1" id="KW-0472">Membrane</keyword>
<sequence length="355" mass="33910">MTTLVSPPAVTVVASLAAALFLIAAVLFVRAPSGRDARSIGVSAAVAVAVAMIAVLALAGTVDVARTVSASAAATGGGAVIALLLRRRVGVVARSVVAALGAALVVAPIAVVHIVAVPPLLETTLGAVDLGGAFPRLAAPAAVMVGILLVIRKNPESTANHERVPIGRILAACVSGALSVAASVVAAEGRLDEATASILVFAAVGAVTGAVGWMLVVRIAGRPAHAADPVAGTIVGAAAVSLAAVALVPVAVVAVGAAAGVVGGAMRSERRPLRGVVFGLLAGLAAGGVVTALLAEGIGFAATGSLGQAAAQGGAVLVITLAGAAVGAAAGAGVRVATSRRKRSENGDSPGEPGL</sequence>
<feature type="transmembrane region" description="Helical" evidence="1">
    <location>
        <begin position="233"/>
        <end position="263"/>
    </location>
</feature>
<feature type="transmembrane region" description="Helical" evidence="1">
    <location>
        <begin position="198"/>
        <end position="221"/>
    </location>
</feature>
<feature type="transmembrane region" description="Helical" evidence="1">
    <location>
        <begin position="133"/>
        <end position="151"/>
    </location>
</feature>
<name>A0A4Q7TT98_9MICO</name>
<dbReference type="AlphaFoldDB" id="A0A4Q7TT98"/>
<accession>A0A4Q7TT98</accession>
<feature type="transmembrane region" description="Helical" evidence="1">
    <location>
        <begin position="6"/>
        <end position="28"/>
    </location>
</feature>